<dbReference type="Pfam" id="PF23598">
    <property type="entry name" value="LRR_14"/>
    <property type="match status" value="1"/>
</dbReference>
<dbReference type="Gene3D" id="3.80.10.10">
    <property type="entry name" value="Ribonuclease Inhibitor"/>
    <property type="match status" value="1"/>
</dbReference>
<evidence type="ECO:0000256" key="2">
    <source>
        <dbReference type="ARBA" id="ARBA00022737"/>
    </source>
</evidence>
<dbReference type="InterPro" id="IPR001611">
    <property type="entry name" value="Leu-rich_rpt"/>
</dbReference>
<feature type="domain" description="Disease resistance R13L4/SHOC-2-like LRR" evidence="3">
    <location>
        <begin position="306"/>
        <end position="476"/>
    </location>
</feature>
<dbReference type="SUPFAM" id="SSF52058">
    <property type="entry name" value="L domain-like"/>
    <property type="match status" value="1"/>
</dbReference>
<sequence length="613" mass="67144">MPNTSLPAPAPRASLALIAREKGAERSWSFERGGTVVTLREGPLGGKSKQTEKTFGTEAEAVAFCDKSLQAKVEKGYFSSELGLRAVPLSEVHAELKVADNAEPADARVLVFDGDLVVPHDLVLDEGFGLLAPEKDAPSPYVGLLIRGALTIEGSLLNFEDDTGPFLQVEGALVARGIGVGGSQIRVNGSVRTGELVGVYNHGHLDVGGDLDARIVATEHAVTVAGKTNALRYLGWGASIFPVTDGVEDASDPHDAKGVFVAGVLKKAEEQVDLSLARERVAARKPILLDAPVSVRAEFRKQMAKKLEAPEKLKSLALTRKNLSVLPAELFQFRRLEKLDLTGNTLRTLPEELGQLTELRELRLNGNGLQELPESIGNLEKLVHLDLEANCLWRLPDSLARCTELRTLNLINNPYSYVRASFGGWAKVKLLRDFPEVLTRLPKLEVVEFKGTFLRSLPARAFDSKRLQRVSIQDSLITDVDKALHPLVEVDLEHAKQTAADFVRFWFAHDTVHLVDFYDAKTRRYDFTDVIALVGLLLESAVPVPASYEGVLATWKHQIERVGHVIDRSERNPEHARALFGALRDALDTLGTPYGANALVDGLRALFDERARA</sequence>
<dbReference type="CDD" id="cd07996">
    <property type="entry name" value="WGR_MMR_like"/>
    <property type="match status" value="1"/>
</dbReference>
<evidence type="ECO:0000259" key="3">
    <source>
        <dbReference type="Pfam" id="PF23598"/>
    </source>
</evidence>
<dbReference type="EMBL" id="CP022203">
    <property type="protein sequence ID" value="ATB45083.1"/>
    <property type="molecule type" value="Genomic_DNA"/>
</dbReference>
<name>A0A250JN47_9BACT</name>
<keyword evidence="5" id="KW-1185">Reference proteome</keyword>
<accession>A0A250JN47</accession>
<gene>
    <name evidence="4" type="ORF">MYMAC_000667</name>
</gene>
<dbReference type="InterPro" id="IPR049809">
    <property type="entry name" value="YehF/YfeS-like_WGR"/>
</dbReference>
<dbReference type="InterPro" id="IPR032675">
    <property type="entry name" value="LRR_dom_sf"/>
</dbReference>
<dbReference type="PANTHER" id="PTHR48051">
    <property type="match status" value="1"/>
</dbReference>
<dbReference type="SMART" id="SM00369">
    <property type="entry name" value="LRR_TYP"/>
    <property type="match status" value="4"/>
</dbReference>
<evidence type="ECO:0000313" key="4">
    <source>
        <dbReference type="EMBL" id="ATB45083.1"/>
    </source>
</evidence>
<dbReference type="GO" id="GO:0005737">
    <property type="term" value="C:cytoplasm"/>
    <property type="evidence" value="ECO:0007669"/>
    <property type="project" value="TreeGrafter"/>
</dbReference>
<evidence type="ECO:0000256" key="1">
    <source>
        <dbReference type="ARBA" id="ARBA00022614"/>
    </source>
</evidence>
<protein>
    <submittedName>
        <fullName evidence="4">Leucine-rich repeat-containing protein</fullName>
    </submittedName>
</protein>
<evidence type="ECO:0000313" key="5">
    <source>
        <dbReference type="Proteomes" id="UP000217343"/>
    </source>
</evidence>
<dbReference type="RefSeq" id="WP_095957015.1">
    <property type="nucleotide sequence ID" value="NZ_CP022203.1"/>
</dbReference>
<dbReference type="PROSITE" id="PS51450">
    <property type="entry name" value="LRR"/>
    <property type="match status" value="1"/>
</dbReference>
<dbReference type="Gene3D" id="2.20.140.10">
    <property type="entry name" value="WGR domain"/>
    <property type="match status" value="1"/>
</dbReference>
<dbReference type="AlphaFoldDB" id="A0A250JN47"/>
<dbReference type="KEGG" id="mmas:MYMAC_000667"/>
<dbReference type="InterPro" id="IPR055414">
    <property type="entry name" value="LRR_R13L4/SHOC2-like"/>
</dbReference>
<dbReference type="InterPro" id="IPR003591">
    <property type="entry name" value="Leu-rich_rpt_typical-subtyp"/>
</dbReference>
<dbReference type="PANTHER" id="PTHR48051:SF54">
    <property type="entry name" value="LEUCINE-RICH REPEAT-CONTAINING PROTEIN"/>
    <property type="match status" value="1"/>
</dbReference>
<keyword evidence="1" id="KW-0433">Leucine-rich repeat</keyword>
<dbReference type="Proteomes" id="UP000217343">
    <property type="component" value="Chromosome"/>
</dbReference>
<dbReference type="InterPro" id="IPR050216">
    <property type="entry name" value="LRR_domain-containing"/>
</dbReference>
<keyword evidence="2" id="KW-0677">Repeat</keyword>
<reference evidence="4 5" key="1">
    <citation type="submission" date="2017-06" db="EMBL/GenBank/DDBJ databases">
        <title>Sequencing and comparative analysis of myxobacterial genomes.</title>
        <authorList>
            <person name="Rupp O."/>
            <person name="Goesmann A."/>
            <person name="Sogaard-Andersen L."/>
        </authorList>
    </citation>
    <scope>NUCLEOTIDE SEQUENCE [LARGE SCALE GENOMIC DNA]</scope>
    <source>
        <strain evidence="4 5">DSM 14697</strain>
    </source>
</reference>
<organism evidence="4 5">
    <name type="scientific">Corallococcus macrosporus DSM 14697</name>
    <dbReference type="NCBI Taxonomy" id="1189310"/>
    <lineage>
        <taxon>Bacteria</taxon>
        <taxon>Pseudomonadati</taxon>
        <taxon>Myxococcota</taxon>
        <taxon>Myxococcia</taxon>
        <taxon>Myxococcales</taxon>
        <taxon>Cystobacterineae</taxon>
        <taxon>Myxococcaceae</taxon>
        <taxon>Corallococcus</taxon>
    </lineage>
</organism>
<dbReference type="OrthoDB" id="4042878at2"/>
<proteinExistence type="predicted"/>